<dbReference type="Proteomes" id="UP000517916">
    <property type="component" value="Unassembled WGS sequence"/>
</dbReference>
<dbReference type="SUPFAM" id="SSF54909">
    <property type="entry name" value="Dimeric alpha+beta barrel"/>
    <property type="match status" value="1"/>
</dbReference>
<proteinExistence type="predicted"/>
<keyword evidence="2 6" id="KW-0238">DNA-binding</keyword>
<evidence type="ECO:0000313" key="7">
    <source>
        <dbReference type="Proteomes" id="UP000517916"/>
    </source>
</evidence>
<evidence type="ECO:0000313" key="6">
    <source>
        <dbReference type="EMBL" id="MBA8928115.1"/>
    </source>
</evidence>
<dbReference type="EMBL" id="JACJID010000004">
    <property type="protein sequence ID" value="MBA8928115.1"/>
    <property type="molecule type" value="Genomic_DNA"/>
</dbReference>
<dbReference type="RefSeq" id="WP_182838736.1">
    <property type="nucleotide sequence ID" value="NZ_BAAABQ010000030.1"/>
</dbReference>
<protein>
    <submittedName>
        <fullName evidence="6">DNA-binding Lrp family transcriptional regulator</fullName>
    </submittedName>
</protein>
<dbReference type="PANTHER" id="PTHR30154:SF34">
    <property type="entry name" value="TRANSCRIPTIONAL REGULATOR AZLB"/>
    <property type="match status" value="1"/>
</dbReference>
<organism evidence="6 7">
    <name type="scientific">Kutzneria viridogrisea</name>
    <dbReference type="NCBI Taxonomy" id="47990"/>
    <lineage>
        <taxon>Bacteria</taxon>
        <taxon>Bacillati</taxon>
        <taxon>Actinomycetota</taxon>
        <taxon>Actinomycetes</taxon>
        <taxon>Pseudonocardiales</taxon>
        <taxon>Pseudonocardiaceae</taxon>
        <taxon>Kutzneria</taxon>
    </lineage>
</organism>
<dbReference type="Gene3D" id="3.30.70.920">
    <property type="match status" value="1"/>
</dbReference>
<dbReference type="Pfam" id="PF13404">
    <property type="entry name" value="HTH_AsnC-type"/>
    <property type="match status" value="2"/>
</dbReference>
<dbReference type="InterPro" id="IPR019887">
    <property type="entry name" value="Tscrpt_reg_AsnC/Lrp_C"/>
</dbReference>
<dbReference type="SMART" id="SM00344">
    <property type="entry name" value="HTH_ASNC"/>
    <property type="match status" value="2"/>
</dbReference>
<dbReference type="InterPro" id="IPR019888">
    <property type="entry name" value="Tscrpt_reg_AsnC-like"/>
</dbReference>
<keyword evidence="7" id="KW-1185">Reference proteome</keyword>
<sequence length="321" mass="34411">MEPLTLDALDRQLMHALQLDGRAPFARIAAVLVVSDQTVARRYHRLRSAGALRVLGLTAARRLGQVDWFLRVQCAPDAATTVAAALARREDTSWVSLTSGGTEITCVARGAQDTVLLSKLPRSPRILSVTAHCLLRSIAGHEAAWPGRTAALSADQVAALQWTGSSEVDVTLTEPDHAVLRVLAEDGRADHARLAKAGGCSESTVRRRLDQLRRGQVLYFDVETDSRLFGYHSESVLWLTVAPAQLATVARALAGHAEIAFAAATTGPSNVVAFAVCRDADALYTYLSERIGALPGVLQVETAPIVRSAKRAGTLLLPHPH</sequence>
<evidence type="ECO:0000256" key="3">
    <source>
        <dbReference type="ARBA" id="ARBA00023163"/>
    </source>
</evidence>
<dbReference type="GO" id="GO:0003677">
    <property type="term" value="F:DNA binding"/>
    <property type="evidence" value="ECO:0007669"/>
    <property type="project" value="UniProtKB-KW"/>
</dbReference>
<feature type="domain" description="HTH asnC-type" evidence="5">
    <location>
        <begin position="174"/>
        <end position="213"/>
    </location>
</feature>
<dbReference type="InterPro" id="IPR036388">
    <property type="entry name" value="WH-like_DNA-bd_sf"/>
</dbReference>
<dbReference type="InterPro" id="IPR036390">
    <property type="entry name" value="WH_DNA-bd_sf"/>
</dbReference>
<dbReference type="InterPro" id="IPR000485">
    <property type="entry name" value="AsnC-type_HTH_dom"/>
</dbReference>
<evidence type="ECO:0000256" key="1">
    <source>
        <dbReference type="ARBA" id="ARBA00023015"/>
    </source>
</evidence>
<name>A0ABR6BMJ5_9PSEU</name>
<evidence type="ECO:0000259" key="4">
    <source>
        <dbReference type="Pfam" id="PF01037"/>
    </source>
</evidence>
<gene>
    <name evidence="6" type="ORF">BC739_005332</name>
</gene>
<dbReference type="PRINTS" id="PR00033">
    <property type="entry name" value="HTHASNC"/>
</dbReference>
<dbReference type="SUPFAM" id="SSF46785">
    <property type="entry name" value="Winged helix' DNA-binding domain"/>
    <property type="match status" value="2"/>
</dbReference>
<dbReference type="Pfam" id="PF01037">
    <property type="entry name" value="AsnC_trans_reg"/>
    <property type="match status" value="1"/>
</dbReference>
<evidence type="ECO:0000256" key="2">
    <source>
        <dbReference type="ARBA" id="ARBA00023125"/>
    </source>
</evidence>
<accession>A0ABR6BMJ5</accession>
<keyword evidence="3" id="KW-0804">Transcription</keyword>
<dbReference type="PANTHER" id="PTHR30154">
    <property type="entry name" value="LEUCINE-RESPONSIVE REGULATORY PROTEIN"/>
    <property type="match status" value="1"/>
</dbReference>
<keyword evidence="1" id="KW-0805">Transcription regulation</keyword>
<evidence type="ECO:0000259" key="5">
    <source>
        <dbReference type="Pfam" id="PF13404"/>
    </source>
</evidence>
<comment type="caution">
    <text evidence="6">The sequence shown here is derived from an EMBL/GenBank/DDBJ whole genome shotgun (WGS) entry which is preliminary data.</text>
</comment>
<feature type="domain" description="Transcription regulator AsnC/Lrp ligand binding" evidence="4">
    <location>
        <begin position="238"/>
        <end position="307"/>
    </location>
</feature>
<dbReference type="Gene3D" id="1.10.10.10">
    <property type="entry name" value="Winged helix-like DNA-binding domain superfamily/Winged helix DNA-binding domain"/>
    <property type="match status" value="2"/>
</dbReference>
<reference evidence="6 7" key="1">
    <citation type="submission" date="2020-08" db="EMBL/GenBank/DDBJ databases">
        <title>Genomic Encyclopedia of Archaeal and Bacterial Type Strains, Phase II (KMG-II): from individual species to whole genera.</title>
        <authorList>
            <person name="Goeker M."/>
        </authorList>
    </citation>
    <scope>NUCLEOTIDE SEQUENCE [LARGE SCALE GENOMIC DNA]</scope>
    <source>
        <strain evidence="6 7">DSM 43850</strain>
    </source>
</reference>
<dbReference type="InterPro" id="IPR011008">
    <property type="entry name" value="Dimeric_a/b-barrel"/>
</dbReference>
<feature type="domain" description="HTH asnC-type" evidence="5">
    <location>
        <begin position="6"/>
        <end position="47"/>
    </location>
</feature>